<evidence type="ECO:0000313" key="4">
    <source>
        <dbReference type="Proteomes" id="UP000003688"/>
    </source>
</evidence>
<dbReference type="Pfam" id="PF00072">
    <property type="entry name" value="Response_reg"/>
    <property type="match status" value="1"/>
</dbReference>
<sequence length="150" mass="16583">MSVQGKLPLILMAEDDSDDRLLAKDAATECGLGVDVRFVEDGAELMDYLKRRGKYIDPAAAARPDLVIIDLNMPRKDGREALKEIKLDAELKKIPVVIFTTSRADTDISLAYQLGANSFITKPVAFDALVNVMKAIKAYWFDAVILPINK</sequence>
<gene>
    <name evidence="3" type="ORF">Cflav_PD4638</name>
</gene>
<dbReference type="SUPFAM" id="SSF52172">
    <property type="entry name" value="CheY-like"/>
    <property type="match status" value="1"/>
</dbReference>
<dbReference type="CDD" id="cd17557">
    <property type="entry name" value="REC_Rcp-like"/>
    <property type="match status" value="1"/>
</dbReference>
<dbReference type="PROSITE" id="PS50110">
    <property type="entry name" value="RESPONSE_REGULATORY"/>
    <property type="match status" value="1"/>
</dbReference>
<keyword evidence="4" id="KW-1185">Reference proteome</keyword>
<dbReference type="PANTHER" id="PTHR44520">
    <property type="entry name" value="RESPONSE REGULATOR RCP1-RELATED"/>
    <property type="match status" value="1"/>
</dbReference>
<dbReference type="EMBL" id="ABOX02000007">
    <property type="protein sequence ID" value="EEF61975.1"/>
    <property type="molecule type" value="Genomic_DNA"/>
</dbReference>
<reference evidence="3 4" key="1">
    <citation type="journal article" date="2011" name="J. Bacteriol.">
        <title>Genome sequence of 'Pedosphaera parvula' Ellin514, an aerobic Verrucomicrobial isolate from pasture soil.</title>
        <authorList>
            <person name="Kant R."/>
            <person name="van Passel M.W."/>
            <person name="Sangwan P."/>
            <person name="Palva A."/>
            <person name="Lucas S."/>
            <person name="Copeland A."/>
            <person name="Lapidus A."/>
            <person name="Glavina Del Rio T."/>
            <person name="Dalin E."/>
            <person name="Tice H."/>
            <person name="Bruce D."/>
            <person name="Goodwin L."/>
            <person name="Pitluck S."/>
            <person name="Chertkov O."/>
            <person name="Larimer F.W."/>
            <person name="Land M.L."/>
            <person name="Hauser L."/>
            <person name="Brettin T.S."/>
            <person name="Detter J.C."/>
            <person name="Han S."/>
            <person name="de Vos W.M."/>
            <person name="Janssen P.H."/>
            <person name="Smidt H."/>
        </authorList>
    </citation>
    <scope>NUCLEOTIDE SEQUENCE [LARGE SCALE GENOMIC DNA]</scope>
    <source>
        <strain evidence="3 4">Ellin514</strain>
    </source>
</reference>
<keyword evidence="1" id="KW-0597">Phosphoprotein</keyword>
<evidence type="ECO:0000256" key="1">
    <source>
        <dbReference type="PROSITE-ProRule" id="PRU00169"/>
    </source>
</evidence>
<proteinExistence type="predicted"/>
<feature type="modified residue" description="4-aspartylphosphate" evidence="1">
    <location>
        <position position="70"/>
    </location>
</feature>
<dbReference type="InterPro" id="IPR052893">
    <property type="entry name" value="TCS_response_regulator"/>
</dbReference>
<dbReference type="GO" id="GO:0000160">
    <property type="term" value="P:phosphorelay signal transduction system"/>
    <property type="evidence" value="ECO:0007669"/>
    <property type="project" value="InterPro"/>
</dbReference>
<feature type="domain" description="Response regulatory" evidence="2">
    <location>
        <begin position="9"/>
        <end position="137"/>
    </location>
</feature>
<dbReference type="InterPro" id="IPR011006">
    <property type="entry name" value="CheY-like_superfamily"/>
</dbReference>
<organism evidence="3 4">
    <name type="scientific">Pedosphaera parvula (strain Ellin514)</name>
    <dbReference type="NCBI Taxonomy" id="320771"/>
    <lineage>
        <taxon>Bacteria</taxon>
        <taxon>Pseudomonadati</taxon>
        <taxon>Verrucomicrobiota</taxon>
        <taxon>Pedosphaerae</taxon>
        <taxon>Pedosphaerales</taxon>
        <taxon>Pedosphaeraceae</taxon>
        <taxon>Pedosphaera</taxon>
    </lineage>
</organism>
<dbReference type="Gene3D" id="3.40.50.2300">
    <property type="match status" value="1"/>
</dbReference>
<protein>
    <submittedName>
        <fullName evidence="3">Response regulator receiver protein</fullName>
    </submittedName>
</protein>
<dbReference type="STRING" id="320771.Cflav_PD4638"/>
<evidence type="ECO:0000313" key="3">
    <source>
        <dbReference type="EMBL" id="EEF61975.1"/>
    </source>
</evidence>
<evidence type="ECO:0000259" key="2">
    <source>
        <dbReference type="PROSITE" id="PS50110"/>
    </source>
</evidence>
<comment type="caution">
    <text evidence="3">The sequence shown here is derived from an EMBL/GenBank/DDBJ whole genome shotgun (WGS) entry which is preliminary data.</text>
</comment>
<dbReference type="InterPro" id="IPR001789">
    <property type="entry name" value="Sig_transdc_resp-reg_receiver"/>
</dbReference>
<accession>B9XE84</accession>
<dbReference type="Proteomes" id="UP000003688">
    <property type="component" value="Unassembled WGS sequence"/>
</dbReference>
<dbReference type="AlphaFoldDB" id="B9XE84"/>
<dbReference type="SMART" id="SM00448">
    <property type="entry name" value="REC"/>
    <property type="match status" value="1"/>
</dbReference>
<name>B9XE84_PEDPL</name>
<dbReference type="PANTHER" id="PTHR44520:SF2">
    <property type="entry name" value="RESPONSE REGULATOR RCP1"/>
    <property type="match status" value="1"/>
</dbReference>